<accession>A0ABT1Y8P0</accession>
<dbReference type="Pfam" id="PF08665">
    <property type="entry name" value="PglZ"/>
    <property type="match status" value="1"/>
</dbReference>
<name>A0ABT1Y8P0_9FIRM</name>
<comment type="caution">
    <text evidence="1">The sequence shown here is derived from an EMBL/GenBank/DDBJ whole genome shotgun (WGS) entry which is preliminary data.</text>
</comment>
<proteinExistence type="predicted"/>
<dbReference type="Proteomes" id="UP001524944">
    <property type="component" value="Unassembled WGS sequence"/>
</dbReference>
<dbReference type="SUPFAM" id="SSF53649">
    <property type="entry name" value="Alkaline phosphatase-like"/>
    <property type="match status" value="1"/>
</dbReference>
<gene>
    <name evidence="1" type="ORF">NVS47_17370</name>
</gene>
<dbReference type="EMBL" id="JANPWE010000019">
    <property type="protein sequence ID" value="MCR6547259.1"/>
    <property type="molecule type" value="Genomic_DNA"/>
</dbReference>
<sequence length="764" mass="88576">MQLIVEILKDIIKSKAGIIPAYIYDEAGIFEKYLCRLDENIDVTNLSSGSKLALQVSLRNKQSSRYVVIYSKYNIDIGSMVATNKIQYVEINAEMIFSTFAGTKSRITGNIVLTPKQMELLVDNFESVIHDLESYEKITANILKVSLAKCVNGIYQTPKEIFVSLIKNEISMNRVRSLYLQEQINKIIEDSFGVIILDFSDNRNLFQKVLITLLIKNHKDFGASFNDYLLPVNEEKLIKVFDFIKANVDAFNQELFELNKFFVGKYTQTLTYYIPKLFENYIAENISDYCNLKINRELLWTNDMVILTDFVERISKMDMILNKYVSYSFSTNTISEIIKEYKESLSELDSLYRELSALYEVLSYSHDIYVKIDRANVYNKITEMYFNVLSNINSRYISGFNLIISDDDNAVRQDRILNNFEFERNTVFIFADGLRYEMAKPLKNDIICEDVVDYDVYSILPTETEIGMNGYFITDEKLRLNKKNIFELVMQAKVVVQVINWRIKKLAEILKQPVITFDEFKKMENYNGSVIYFYNDIDNALHNYNSSRKVTDSIQELKTVIQYSIDRKFDVMLLSDHGFIDIRNKIQLQDGDIDSEKKKSRYLILNSSEKADSMYYLDGIKVADFIEMANKKICFINSVNSLRQTTKYTHGGISLQETIITALLFRAKSIDQIQQAKFIVNVEAFNELKIETCGAKDAECFVYAGENKIFMCVVEDNDSIIRFPIRNYSKGDEFLIVINKGELVEKYAIKKSGITVIDKDLDIF</sequence>
<organism evidence="1 2">
    <name type="scientific">Dehalobacterium formicoaceticum</name>
    <dbReference type="NCBI Taxonomy" id="51515"/>
    <lineage>
        <taxon>Bacteria</taxon>
        <taxon>Bacillati</taxon>
        <taxon>Bacillota</taxon>
        <taxon>Clostridia</taxon>
        <taxon>Eubacteriales</taxon>
        <taxon>Peptococcaceae</taxon>
        <taxon>Dehalobacterium</taxon>
    </lineage>
</organism>
<reference evidence="1 2" key="1">
    <citation type="submission" date="2022-08" db="EMBL/GenBank/DDBJ databases">
        <title>Proteogenomics of the novel Dehalobacterium formicoaceticum strain EZ94 highlights a key role of methyltransferases during anaerobic dichloromethane degradation.</title>
        <authorList>
            <person name="Wasmund K."/>
        </authorList>
    </citation>
    <scope>NUCLEOTIDE SEQUENCE [LARGE SCALE GENOMIC DNA]</scope>
    <source>
        <strain evidence="1 2">EZ94</strain>
    </source>
</reference>
<dbReference type="Gene3D" id="3.40.720.10">
    <property type="entry name" value="Alkaline Phosphatase, subunit A"/>
    <property type="match status" value="1"/>
</dbReference>
<keyword evidence="2" id="KW-1185">Reference proteome</keyword>
<dbReference type="InterPro" id="IPR017850">
    <property type="entry name" value="Alkaline_phosphatase_core_sf"/>
</dbReference>
<protein>
    <submittedName>
        <fullName evidence="1">PglZ domain-containing protein</fullName>
    </submittedName>
</protein>
<evidence type="ECO:0000313" key="2">
    <source>
        <dbReference type="Proteomes" id="UP001524944"/>
    </source>
</evidence>
<dbReference type="RefSeq" id="WP_257914328.1">
    <property type="nucleotide sequence ID" value="NZ_JANPWE010000019.1"/>
</dbReference>
<evidence type="ECO:0000313" key="1">
    <source>
        <dbReference type="EMBL" id="MCR6547259.1"/>
    </source>
</evidence>